<evidence type="ECO:0000256" key="1">
    <source>
        <dbReference type="ARBA" id="ARBA00022729"/>
    </source>
</evidence>
<dbReference type="KEGG" id="mis:MICPUN_55314"/>
<dbReference type="GO" id="GO:0006457">
    <property type="term" value="P:protein folding"/>
    <property type="evidence" value="ECO:0007669"/>
    <property type="project" value="InterPro"/>
</dbReference>
<dbReference type="PRINTS" id="PR00625">
    <property type="entry name" value="JDOMAIN"/>
</dbReference>
<dbReference type="SUPFAM" id="SSF46565">
    <property type="entry name" value="Chaperone J-domain"/>
    <property type="match status" value="1"/>
</dbReference>
<dbReference type="Pfam" id="PF00226">
    <property type="entry name" value="DnaJ"/>
    <property type="match status" value="1"/>
</dbReference>
<sequence>MSTYINCTNAEFQVPSVRKVRLLLLRWDYYATLGLHRGASEDQIRRAYRKLALKYRPDKNAGNEDAANRFAAIGHAYGALSVAGKRHFYGEEGVKQHTFSTFFGSKFGDFGAGREAEALKGDPINVDLEVSLKDLYLGQLLRLGRDKNVIKPAKGVRKCTCKQHMVTRQVGPGMFQQLAKEVCEECPNVKITRDCESLECRDNRIFTRDGNNLRMTHRIDLVDTLTGFRHNFTHIYGRMVELASSAIIFPGDIEIKSSEGMAVYEGNENFGYFIITYQVDFPIPLMMNKKFK</sequence>
<evidence type="ECO:0000313" key="3">
    <source>
        <dbReference type="EMBL" id="ACO68904.1"/>
    </source>
</evidence>
<dbReference type="eggNOG" id="KOG0713">
    <property type="taxonomic scope" value="Eukaryota"/>
</dbReference>
<dbReference type="EMBL" id="CP001574">
    <property type="protein sequence ID" value="ACO68904.1"/>
    <property type="molecule type" value="Genomic_DNA"/>
</dbReference>
<dbReference type="STRING" id="296587.C1FE56"/>
<dbReference type="InterPro" id="IPR036869">
    <property type="entry name" value="J_dom_sf"/>
</dbReference>
<dbReference type="InterPro" id="IPR051736">
    <property type="entry name" value="DnaJ-B11-like"/>
</dbReference>
<dbReference type="InParanoid" id="C1FE56"/>
<feature type="domain" description="J" evidence="2">
    <location>
        <begin position="28"/>
        <end position="93"/>
    </location>
</feature>
<keyword evidence="1" id="KW-0732">Signal</keyword>
<dbReference type="Proteomes" id="UP000002009">
    <property type="component" value="Chromosome 1"/>
</dbReference>
<dbReference type="InterPro" id="IPR001623">
    <property type="entry name" value="DnaJ_domain"/>
</dbReference>
<proteinExistence type="predicted"/>
<dbReference type="OrthoDB" id="550424at2759"/>
<keyword evidence="4" id="KW-1185">Reference proteome</keyword>
<dbReference type="SMART" id="SM00271">
    <property type="entry name" value="DnaJ"/>
    <property type="match status" value="1"/>
</dbReference>
<dbReference type="PANTHER" id="PTHR44298">
    <property type="entry name" value="DNAJ HOMOLOG SUBFAMILY B MEMBER 11"/>
    <property type="match status" value="1"/>
</dbReference>
<dbReference type="Gene3D" id="1.10.287.110">
    <property type="entry name" value="DnaJ domain"/>
    <property type="match status" value="1"/>
</dbReference>
<dbReference type="RefSeq" id="XP_002507646.1">
    <property type="nucleotide sequence ID" value="XM_002507600.1"/>
</dbReference>
<dbReference type="AlphaFoldDB" id="C1FE56"/>
<protein>
    <recommendedName>
        <fullName evidence="2">J domain-containing protein</fullName>
    </recommendedName>
</protein>
<evidence type="ECO:0000313" key="4">
    <source>
        <dbReference type="Proteomes" id="UP000002009"/>
    </source>
</evidence>
<dbReference type="InterPro" id="IPR002939">
    <property type="entry name" value="DnaJ_C"/>
</dbReference>
<organism evidence="3 4">
    <name type="scientific">Micromonas commoda (strain RCC299 / NOUM17 / CCMP2709)</name>
    <name type="common">Picoplanktonic green alga</name>
    <dbReference type="NCBI Taxonomy" id="296587"/>
    <lineage>
        <taxon>Eukaryota</taxon>
        <taxon>Viridiplantae</taxon>
        <taxon>Chlorophyta</taxon>
        <taxon>Mamiellophyceae</taxon>
        <taxon>Mamiellales</taxon>
        <taxon>Mamiellaceae</taxon>
        <taxon>Micromonas</taxon>
    </lineage>
</organism>
<evidence type="ECO:0000259" key="2">
    <source>
        <dbReference type="PROSITE" id="PS50076"/>
    </source>
</evidence>
<accession>C1FE56</accession>
<dbReference type="GO" id="GO:0051082">
    <property type="term" value="F:unfolded protein binding"/>
    <property type="evidence" value="ECO:0007669"/>
    <property type="project" value="InterPro"/>
</dbReference>
<dbReference type="PANTHER" id="PTHR44298:SF1">
    <property type="entry name" value="DNAJ HOMOLOG SUBFAMILY B MEMBER 11"/>
    <property type="match status" value="1"/>
</dbReference>
<gene>
    <name evidence="3" type="ORF">MICPUN_55314</name>
</gene>
<dbReference type="OMA" id="FIECGRD"/>
<dbReference type="InterPro" id="IPR008971">
    <property type="entry name" value="HSP40/DnaJ_pept-bd"/>
</dbReference>
<dbReference type="SUPFAM" id="SSF49493">
    <property type="entry name" value="HSP40/DnaJ peptide-binding domain"/>
    <property type="match status" value="1"/>
</dbReference>
<dbReference type="PROSITE" id="PS50076">
    <property type="entry name" value="DNAJ_2"/>
    <property type="match status" value="1"/>
</dbReference>
<dbReference type="CDD" id="cd06257">
    <property type="entry name" value="DnaJ"/>
    <property type="match status" value="1"/>
</dbReference>
<name>C1FE56_MICCC</name>
<dbReference type="GeneID" id="8250565"/>
<dbReference type="Gene3D" id="2.60.260.20">
    <property type="entry name" value="Urease metallochaperone UreE, N-terminal domain"/>
    <property type="match status" value="1"/>
</dbReference>
<reference evidence="3 4" key="1">
    <citation type="journal article" date="2009" name="Science">
        <title>Green evolution and dynamic adaptations revealed by genomes of the marine picoeukaryotes Micromonas.</title>
        <authorList>
            <person name="Worden A.Z."/>
            <person name="Lee J.H."/>
            <person name="Mock T."/>
            <person name="Rouze P."/>
            <person name="Simmons M.P."/>
            <person name="Aerts A.L."/>
            <person name="Allen A.E."/>
            <person name="Cuvelier M.L."/>
            <person name="Derelle E."/>
            <person name="Everett M.V."/>
            <person name="Foulon E."/>
            <person name="Grimwood J."/>
            <person name="Gundlach H."/>
            <person name="Henrissat B."/>
            <person name="Napoli C."/>
            <person name="McDonald S.M."/>
            <person name="Parker M.S."/>
            <person name="Rombauts S."/>
            <person name="Salamov A."/>
            <person name="Von Dassow P."/>
            <person name="Badger J.H."/>
            <person name="Coutinho P.M."/>
            <person name="Demir E."/>
            <person name="Dubchak I."/>
            <person name="Gentemann C."/>
            <person name="Eikrem W."/>
            <person name="Gready J.E."/>
            <person name="John U."/>
            <person name="Lanier W."/>
            <person name="Lindquist E.A."/>
            <person name="Lucas S."/>
            <person name="Mayer K.F."/>
            <person name="Moreau H."/>
            <person name="Not F."/>
            <person name="Otillar R."/>
            <person name="Panaud O."/>
            <person name="Pangilinan J."/>
            <person name="Paulsen I."/>
            <person name="Piegu B."/>
            <person name="Poliakov A."/>
            <person name="Robbens S."/>
            <person name="Schmutz J."/>
            <person name="Toulza E."/>
            <person name="Wyss T."/>
            <person name="Zelensky A."/>
            <person name="Zhou K."/>
            <person name="Armbrust E.V."/>
            <person name="Bhattacharya D."/>
            <person name="Goodenough U.W."/>
            <person name="Van de Peer Y."/>
            <person name="Grigoriev I.V."/>
        </authorList>
    </citation>
    <scope>NUCLEOTIDE SEQUENCE [LARGE SCALE GENOMIC DNA]</scope>
    <source>
        <strain evidence="4">RCC299 / NOUM17</strain>
    </source>
</reference>
<dbReference type="Pfam" id="PF01556">
    <property type="entry name" value="DnaJ_C"/>
    <property type="match status" value="1"/>
</dbReference>